<dbReference type="InterPro" id="IPR036397">
    <property type="entry name" value="RNaseH_sf"/>
</dbReference>
<dbReference type="HAMAP" id="MF_00356">
    <property type="entry name" value="DNApol_PolC"/>
    <property type="match status" value="1"/>
</dbReference>
<dbReference type="STRING" id="350688.Clos_1523"/>
<dbReference type="OrthoDB" id="9804290at2"/>
<keyword evidence="6 11" id="KW-0540">Nuclease</keyword>
<comment type="function">
    <text evidence="1 11">Required for replicative DNA synthesis. This DNA polymerase also exhibits 3' to 5' exonuclease activity.</text>
</comment>
<dbReference type="Pfam" id="PF07733">
    <property type="entry name" value="DNA_pol3_alpha"/>
    <property type="match status" value="1"/>
</dbReference>
<dbReference type="Pfam" id="PF00929">
    <property type="entry name" value="RNase_T"/>
    <property type="match status" value="1"/>
</dbReference>
<dbReference type="NCBIfam" id="TIGR01405">
    <property type="entry name" value="polC_Gram_pos"/>
    <property type="match status" value="1"/>
</dbReference>
<dbReference type="Gene3D" id="1.10.150.870">
    <property type="match status" value="1"/>
</dbReference>
<dbReference type="InterPro" id="IPR029460">
    <property type="entry name" value="DNAPol_HHH"/>
</dbReference>
<dbReference type="InterPro" id="IPR006308">
    <property type="entry name" value="Pol_III_a_PolC-type_gram_pos"/>
</dbReference>
<dbReference type="eggNOG" id="COG2176">
    <property type="taxonomic scope" value="Bacteria"/>
</dbReference>
<dbReference type="InterPro" id="IPR006054">
    <property type="entry name" value="DnaQ"/>
</dbReference>
<keyword evidence="7 11" id="KW-0378">Hydrolase</keyword>
<comment type="catalytic activity">
    <reaction evidence="10 11">
        <text>DNA(n) + a 2'-deoxyribonucleoside 5'-triphosphate = DNA(n+1) + diphosphate</text>
        <dbReference type="Rhea" id="RHEA:22508"/>
        <dbReference type="Rhea" id="RHEA-COMP:17339"/>
        <dbReference type="Rhea" id="RHEA-COMP:17340"/>
        <dbReference type="ChEBI" id="CHEBI:33019"/>
        <dbReference type="ChEBI" id="CHEBI:61560"/>
        <dbReference type="ChEBI" id="CHEBI:173112"/>
        <dbReference type="EC" id="2.7.7.7"/>
    </reaction>
</comment>
<dbReference type="SMART" id="SM00481">
    <property type="entry name" value="POLIIIAc"/>
    <property type="match status" value="1"/>
</dbReference>
<dbReference type="Gene3D" id="3.30.1900.20">
    <property type="match status" value="2"/>
</dbReference>
<feature type="domain" description="Polymerase/histidinol phosphatase N-terminal" evidence="14">
    <location>
        <begin position="341"/>
        <end position="408"/>
    </location>
</feature>
<evidence type="ECO:0000256" key="6">
    <source>
        <dbReference type="ARBA" id="ARBA00022722"/>
    </source>
</evidence>
<dbReference type="Gene3D" id="3.20.20.140">
    <property type="entry name" value="Metal-dependent hydrolases"/>
    <property type="match status" value="2"/>
</dbReference>
<keyword evidence="16" id="KW-1185">Reference proteome</keyword>
<keyword evidence="12" id="KW-0175">Coiled coil</keyword>
<dbReference type="HOGENOM" id="CLU_003297_2_0_9"/>
<keyword evidence="5 11" id="KW-0235">DNA replication</keyword>
<evidence type="ECO:0000256" key="5">
    <source>
        <dbReference type="ARBA" id="ARBA00022705"/>
    </source>
</evidence>
<dbReference type="InterPro" id="IPR003141">
    <property type="entry name" value="Pol/His_phosphatase_N"/>
</dbReference>
<dbReference type="InterPro" id="IPR013520">
    <property type="entry name" value="Ribonucl_H"/>
</dbReference>
<dbReference type="Gene3D" id="2.40.50.140">
    <property type="entry name" value="Nucleic acid-binding proteins"/>
    <property type="match status" value="1"/>
</dbReference>
<keyword evidence="3 11" id="KW-0808">Transferase</keyword>
<dbReference type="Proteomes" id="UP000000269">
    <property type="component" value="Chromosome"/>
</dbReference>
<evidence type="ECO:0000256" key="10">
    <source>
        <dbReference type="ARBA" id="ARBA00049244"/>
    </source>
</evidence>
<keyword evidence="2 11" id="KW-0963">Cytoplasm</keyword>
<dbReference type="GO" id="GO:0006261">
    <property type="term" value="P:DNA-templated DNA replication"/>
    <property type="evidence" value="ECO:0007669"/>
    <property type="project" value="UniProtKB-UniRule"/>
</dbReference>
<dbReference type="SUPFAM" id="SSF89550">
    <property type="entry name" value="PHP domain-like"/>
    <property type="match status" value="1"/>
</dbReference>
<dbReference type="SMART" id="SM00479">
    <property type="entry name" value="EXOIII"/>
    <property type="match status" value="1"/>
</dbReference>
<evidence type="ECO:0000256" key="8">
    <source>
        <dbReference type="ARBA" id="ARBA00022839"/>
    </source>
</evidence>
<evidence type="ECO:0000256" key="4">
    <source>
        <dbReference type="ARBA" id="ARBA00022695"/>
    </source>
</evidence>
<evidence type="ECO:0000259" key="14">
    <source>
        <dbReference type="SMART" id="SM00481"/>
    </source>
</evidence>
<dbReference type="InterPro" id="IPR012340">
    <property type="entry name" value="NA-bd_OB-fold"/>
</dbReference>
<name>A8MHH9_ALKOO</name>
<dbReference type="InterPro" id="IPR011708">
    <property type="entry name" value="DNA_pol3_alpha_NTPase_dom"/>
</dbReference>
<dbReference type="SUPFAM" id="SSF160975">
    <property type="entry name" value="AF1531-like"/>
    <property type="match status" value="1"/>
</dbReference>
<feature type="coiled-coil region" evidence="12">
    <location>
        <begin position="703"/>
        <end position="730"/>
    </location>
</feature>
<evidence type="ECO:0000256" key="11">
    <source>
        <dbReference type="HAMAP-Rule" id="MF_00356"/>
    </source>
</evidence>
<dbReference type="Pfam" id="PF14480">
    <property type="entry name" value="DNA_pol3_a_NI"/>
    <property type="match status" value="1"/>
</dbReference>
<evidence type="ECO:0000256" key="9">
    <source>
        <dbReference type="ARBA" id="ARBA00022932"/>
    </source>
</evidence>
<evidence type="ECO:0000256" key="1">
    <source>
        <dbReference type="ARBA" id="ARBA00003452"/>
    </source>
</evidence>
<dbReference type="Pfam" id="PF14579">
    <property type="entry name" value="HHH_6"/>
    <property type="match status" value="1"/>
</dbReference>
<evidence type="ECO:0000256" key="3">
    <source>
        <dbReference type="ARBA" id="ARBA00022679"/>
    </source>
</evidence>
<keyword evidence="8 11" id="KW-0269">Exonuclease</keyword>
<dbReference type="InterPro" id="IPR004013">
    <property type="entry name" value="PHP_dom"/>
</dbReference>
<dbReference type="Gene3D" id="6.10.140.1510">
    <property type="match status" value="1"/>
</dbReference>
<dbReference type="Gene3D" id="1.10.150.700">
    <property type="entry name" value="PolC, middle finger domain"/>
    <property type="match status" value="1"/>
</dbReference>
<dbReference type="GO" id="GO:0005737">
    <property type="term" value="C:cytoplasm"/>
    <property type="evidence" value="ECO:0007669"/>
    <property type="project" value="UniProtKB-SubCell"/>
</dbReference>
<dbReference type="Pfam" id="PF11490">
    <property type="entry name" value="DNA_pol3_a_NII"/>
    <property type="match status" value="1"/>
</dbReference>
<dbReference type="InterPro" id="IPR028112">
    <property type="entry name" value="DNA_PolC-type_N_I"/>
</dbReference>
<dbReference type="InterPro" id="IPR016195">
    <property type="entry name" value="Pol/histidinol_Pase-like"/>
</dbReference>
<gene>
    <name evidence="11" type="primary">polC</name>
    <name evidence="15" type="ordered locus">Clos_1523</name>
</gene>
<evidence type="ECO:0000256" key="7">
    <source>
        <dbReference type="ARBA" id="ARBA00022801"/>
    </source>
</evidence>
<evidence type="ECO:0000313" key="16">
    <source>
        <dbReference type="Proteomes" id="UP000000269"/>
    </source>
</evidence>
<keyword evidence="4 11" id="KW-0548">Nucleotidyltransferase</keyword>
<dbReference type="InterPro" id="IPR004805">
    <property type="entry name" value="DnaE2/DnaE/PolC"/>
</dbReference>
<dbReference type="PANTHER" id="PTHR32294">
    <property type="entry name" value="DNA POLYMERASE III SUBUNIT ALPHA"/>
    <property type="match status" value="1"/>
</dbReference>
<dbReference type="CDD" id="cd04484">
    <property type="entry name" value="polC_OBF"/>
    <property type="match status" value="1"/>
</dbReference>
<dbReference type="InterPro" id="IPR044923">
    <property type="entry name" value="PolC_middle_finger_sf"/>
</dbReference>
<dbReference type="Gene3D" id="3.30.420.10">
    <property type="entry name" value="Ribonuclease H-like superfamily/Ribonuclease H"/>
    <property type="match status" value="1"/>
</dbReference>
<evidence type="ECO:0000256" key="2">
    <source>
        <dbReference type="ARBA" id="ARBA00022490"/>
    </source>
</evidence>
<dbReference type="CDD" id="cd06127">
    <property type="entry name" value="DEDDh"/>
    <property type="match status" value="1"/>
</dbReference>
<dbReference type="KEGG" id="aoe:Clos_1523"/>
<comment type="subcellular location">
    <subcellularLocation>
        <location evidence="11">Cytoplasm</location>
    </subcellularLocation>
</comment>
<dbReference type="SUPFAM" id="SSF53098">
    <property type="entry name" value="Ribonuclease H-like"/>
    <property type="match status" value="1"/>
</dbReference>
<dbReference type="NCBIfam" id="TIGR00573">
    <property type="entry name" value="dnaq"/>
    <property type="match status" value="1"/>
</dbReference>
<dbReference type="InterPro" id="IPR040982">
    <property type="entry name" value="DNA_pol3_finger"/>
</dbReference>
<dbReference type="GO" id="GO:0008408">
    <property type="term" value="F:3'-5' exonuclease activity"/>
    <property type="evidence" value="ECO:0007669"/>
    <property type="project" value="UniProtKB-UniRule"/>
</dbReference>
<dbReference type="RefSeq" id="WP_012159378.1">
    <property type="nucleotide sequence ID" value="NC_009922.1"/>
</dbReference>
<dbReference type="Pfam" id="PF17657">
    <property type="entry name" value="DNA_pol3_finger"/>
    <property type="match status" value="1"/>
</dbReference>
<dbReference type="CDD" id="cd07435">
    <property type="entry name" value="PHP_PolIIIA_POLC"/>
    <property type="match status" value="1"/>
</dbReference>
<dbReference type="EMBL" id="CP000853">
    <property type="protein sequence ID" value="ABW19066.1"/>
    <property type="molecule type" value="Genomic_DNA"/>
</dbReference>
<dbReference type="GO" id="GO:0003677">
    <property type="term" value="F:DNA binding"/>
    <property type="evidence" value="ECO:0007669"/>
    <property type="project" value="UniProtKB-UniRule"/>
</dbReference>
<evidence type="ECO:0000259" key="13">
    <source>
        <dbReference type="SMART" id="SM00479"/>
    </source>
</evidence>
<feature type="domain" description="Exonuclease" evidence="13">
    <location>
        <begin position="425"/>
        <end position="590"/>
    </location>
</feature>
<dbReference type="PANTHER" id="PTHR32294:SF5">
    <property type="entry name" value="DNA POLYMERASE III POLC-TYPE"/>
    <property type="match status" value="1"/>
</dbReference>
<dbReference type="EC" id="2.7.7.7" evidence="11"/>
<sequence>MTPLGRLNFNYFLDCFGIEGNHLYESCFVEKLQYMKNSNRIFISFISKKILSHKEIERSLEQLTNVVQAKLKSKVDTHFTYDIEYTSLEELMNMNWSNILYILQKNIPSFNSIEGDIDKVIEGSTLKIILTSNIVAHKMKDRKIDLQIERYFVEQFNVGIKCYIDVDTKSKFVLEEYEKQKEHENSALVSQIKIQNPMDYGKAENVSTLKDKSFYSKTSSASVFLGKNFSGEITKLIDIRNDSGRVIVEGEIFDVEIKELNGGKKLAIINITDYTNSITAKVFERKNQTGQLEEIFTKGKLARFRGDVIYDTFIRENVIMLTDAMEIERVEKMDLAENKRIELHLHTQMSSMDGTSSITNIIKKAAKWGHKAIAVTDHGVVQAFPEAMDAGKKFGVKVIYGMEGYLVDDEVNLIDSDIEYSLEDEFIIFDIETTGLSSKNDEITEIGAIKIKNNRIIDSFSTLINPERSIPEKIVELTGISDDMVKDQPTIEVVLPQFLDFIGDCPVVAHNSDFDTGFIRDKAERYELSFDNIAIDTLKLARALLPDLKKHRLNVIAKELNISLENHHRAVDDAKATAEIFIKFVEMMNKKDIRTLKDINDKLSKKLDYKTLKSYHIIILAKNYIGLENLYRLVSESHINYFYKKPRIPRSLLNKFREGLILGTACEAGELFQSILSSKPQSHIEKIAKYYDYLEIQPIGNNRFLIEKNLAKNEEDLKELNRKIVDLGERLNIPVVATCDVHFLENKDSIFRKILMTGQGFSDAEDQAPLYFRTTDEMLEEFIYLGKEKAEEVVIHATNRINDAIEDIIPIPDGTFPPEIEGSEEELRRMCYEKVRRIYGEDVPELVKNRLDKELNSIISNGYAVMYIIAHKLVTKSLKDGYLVGSRGSVGSSFAATMSDITEVNPLPPHYICPTCKYSHFILDGSIGSGADLPDKNCPQCGESLMKDGHDIPFEVFLGFEGDKEPDIDLNFAGEYQSEAHKYTEELFGKGKVYRAGTIGTIADKTAYGFVRKYVEEKQLNYNMSEINRLTQGCTGIKRTSGQHPGGVMIVPANYDIHKFCPIQYPANDPKSGVITTHFDYHSISGRLLKLDILGHDGPSIIKMLEDLTHVNALEIPLDDKETIEIFTSTRPLGITPEDIHCEVGTLGIPEFGTKFVRQMLIDTQPTTFAELVRISGLSHGTDVWVNNAQDLVRNNIAELKDVISTRDDIMNYLILKGLPPKTAFKIMENVRKGKGLTPENEQEMKEHNVPEWYIDSCNKIKYMFPKAHAAAYVTMSFRTAYFKVHYPAAFYATYFTTKAEDFDADFIIKGKEAVRLKIKELEAMGNDLTAKEKNFLTVLEVALEMYCRGIELLPVDLYTSDADRFKIVDGKLLPPLKGLQGVGENAAKSIVEAREEGEFISVEDLRKRTKITKTVVEALVSHGCIHNMPETNQLSLFSLA</sequence>
<keyword evidence="9 11" id="KW-0239">DNA-directed DNA polymerase</keyword>
<protein>
    <recommendedName>
        <fullName evidence="11">DNA polymerase III PolC-type</fullName>
        <shortName evidence="11">PolIII</shortName>
        <ecNumber evidence="11">2.7.7.7</ecNumber>
    </recommendedName>
</protein>
<reference evidence="16" key="1">
    <citation type="submission" date="2007-10" db="EMBL/GenBank/DDBJ databases">
        <title>Complete genome of Alkaliphilus oremlandii OhILAs.</title>
        <authorList>
            <person name="Copeland A."/>
            <person name="Lucas S."/>
            <person name="Lapidus A."/>
            <person name="Barry K."/>
            <person name="Detter J.C."/>
            <person name="Glavina del Rio T."/>
            <person name="Hammon N."/>
            <person name="Israni S."/>
            <person name="Dalin E."/>
            <person name="Tice H."/>
            <person name="Pitluck S."/>
            <person name="Chain P."/>
            <person name="Malfatti S."/>
            <person name="Shin M."/>
            <person name="Vergez L."/>
            <person name="Schmutz J."/>
            <person name="Larimer F."/>
            <person name="Land M."/>
            <person name="Hauser L."/>
            <person name="Kyrpides N."/>
            <person name="Mikhailova N."/>
            <person name="Stolz J.F."/>
            <person name="Dawson A."/>
            <person name="Fisher E."/>
            <person name="Crable B."/>
            <person name="Perera E."/>
            <person name="Lisak J."/>
            <person name="Ranganathan M."/>
            <person name="Basu P."/>
            <person name="Richardson P."/>
        </authorList>
    </citation>
    <scope>NUCLEOTIDE SEQUENCE [LARGE SCALE GENOMIC DNA]</scope>
    <source>
        <strain evidence="16">OhILAs</strain>
    </source>
</reference>
<dbReference type="InterPro" id="IPR024754">
    <property type="entry name" value="DNA_PolC-like_N_II"/>
</dbReference>
<comment type="similarity">
    <text evidence="11">Belongs to the DNA polymerase type-C family. PolC subfamily.</text>
</comment>
<evidence type="ECO:0000256" key="12">
    <source>
        <dbReference type="SAM" id="Coils"/>
    </source>
</evidence>
<dbReference type="NCBIfam" id="NF001688">
    <property type="entry name" value="PRK00448.1"/>
    <property type="match status" value="1"/>
</dbReference>
<dbReference type="InterPro" id="IPR012337">
    <property type="entry name" value="RNaseH-like_sf"/>
</dbReference>
<evidence type="ECO:0000313" key="15">
    <source>
        <dbReference type="EMBL" id="ABW19066.1"/>
    </source>
</evidence>
<accession>A8MHH9</accession>
<dbReference type="Pfam" id="PF02811">
    <property type="entry name" value="PHP"/>
    <property type="match status" value="1"/>
</dbReference>
<organism evidence="15 16">
    <name type="scientific">Alkaliphilus oremlandii (strain OhILAs)</name>
    <name type="common">Clostridium oremlandii (strain OhILAs)</name>
    <dbReference type="NCBI Taxonomy" id="350688"/>
    <lineage>
        <taxon>Bacteria</taxon>
        <taxon>Bacillati</taxon>
        <taxon>Bacillota</taxon>
        <taxon>Clostridia</taxon>
        <taxon>Peptostreptococcales</taxon>
        <taxon>Natronincolaceae</taxon>
        <taxon>Alkaliphilus</taxon>
    </lineage>
</organism>
<dbReference type="FunFam" id="3.30.420.10:FF:000045">
    <property type="entry name" value="3'-5' exonuclease DinG"/>
    <property type="match status" value="1"/>
</dbReference>
<dbReference type="GO" id="GO:0003887">
    <property type="term" value="F:DNA-directed DNA polymerase activity"/>
    <property type="evidence" value="ECO:0007669"/>
    <property type="project" value="UniProtKB-UniRule"/>
</dbReference>
<proteinExistence type="inferred from homology"/>